<comment type="caution">
    <text evidence="1">The sequence shown here is derived from an EMBL/GenBank/DDBJ whole genome shotgun (WGS) entry which is preliminary data.</text>
</comment>
<keyword evidence="2" id="KW-1185">Reference proteome</keyword>
<evidence type="ECO:0000313" key="1">
    <source>
        <dbReference type="EMBL" id="MBB5286702.1"/>
    </source>
</evidence>
<gene>
    <name evidence="1" type="ORF">HNQ92_004863</name>
</gene>
<dbReference type="Gene3D" id="3.40.50.2300">
    <property type="match status" value="1"/>
</dbReference>
<sequence>MSLLPSIRTYFESLDVSTLSDERRAVLAPLTKYLQEKIDRAEPVQLTFICTHNSRRSHLGQVWAQVAAHYYQVPAVRCYSGGTETTACNPRTVVALERAGLAVRRTSEGENPTYEMRYAEAAPPMVAFSKVYDEVPNPTAHFAAIMTCSQAEQNCPFIPGAERRIPVMYQDPKEADDTPAESTIYDARCRQIATEMKYVFAQAAL</sequence>
<dbReference type="GO" id="GO:0008794">
    <property type="term" value="F:arsenate reductase (glutaredoxin) activity"/>
    <property type="evidence" value="ECO:0007669"/>
    <property type="project" value="UniProtKB-EC"/>
</dbReference>
<evidence type="ECO:0000313" key="2">
    <source>
        <dbReference type="Proteomes" id="UP000557307"/>
    </source>
</evidence>
<name>A0A840TYL1_9BACT</name>
<protein>
    <submittedName>
        <fullName evidence="1">Arsenate reductase</fullName>
        <ecNumber evidence="1">1.20.4.1</ecNumber>
    </submittedName>
</protein>
<keyword evidence="1" id="KW-0560">Oxidoreductase</keyword>
<dbReference type="InterPro" id="IPR036196">
    <property type="entry name" value="Ptyr_pPase_sf"/>
</dbReference>
<organism evidence="1 2">
    <name type="scientific">Rhabdobacter roseus</name>
    <dbReference type="NCBI Taxonomy" id="1655419"/>
    <lineage>
        <taxon>Bacteria</taxon>
        <taxon>Pseudomonadati</taxon>
        <taxon>Bacteroidota</taxon>
        <taxon>Cytophagia</taxon>
        <taxon>Cytophagales</taxon>
        <taxon>Cytophagaceae</taxon>
        <taxon>Rhabdobacter</taxon>
    </lineage>
</organism>
<dbReference type="EMBL" id="JACHGF010000011">
    <property type="protein sequence ID" value="MBB5286702.1"/>
    <property type="molecule type" value="Genomic_DNA"/>
</dbReference>
<reference evidence="1 2" key="1">
    <citation type="submission" date="2020-08" db="EMBL/GenBank/DDBJ databases">
        <title>Genomic Encyclopedia of Type Strains, Phase IV (KMG-IV): sequencing the most valuable type-strain genomes for metagenomic binning, comparative biology and taxonomic classification.</title>
        <authorList>
            <person name="Goeker M."/>
        </authorList>
    </citation>
    <scope>NUCLEOTIDE SEQUENCE [LARGE SCALE GENOMIC DNA]</scope>
    <source>
        <strain evidence="1 2">DSM 105074</strain>
    </source>
</reference>
<dbReference type="RefSeq" id="WP_184178110.1">
    <property type="nucleotide sequence ID" value="NZ_JACHGF010000011.1"/>
</dbReference>
<accession>A0A840TYL1</accession>
<dbReference type="PANTHER" id="PTHR43428:SF1">
    <property type="entry name" value="ARSENATE REDUCTASE"/>
    <property type="match status" value="1"/>
</dbReference>
<proteinExistence type="predicted"/>
<dbReference type="EC" id="1.20.4.1" evidence="1"/>
<dbReference type="PANTHER" id="PTHR43428">
    <property type="entry name" value="ARSENATE REDUCTASE"/>
    <property type="match status" value="1"/>
</dbReference>
<dbReference type="AlphaFoldDB" id="A0A840TYL1"/>
<dbReference type="SUPFAM" id="SSF52788">
    <property type="entry name" value="Phosphotyrosine protein phosphatases I"/>
    <property type="match status" value="1"/>
</dbReference>
<dbReference type="Proteomes" id="UP000557307">
    <property type="component" value="Unassembled WGS sequence"/>
</dbReference>